<feature type="signal peptide" evidence="1">
    <location>
        <begin position="1"/>
        <end position="23"/>
    </location>
</feature>
<proteinExistence type="predicted"/>
<reference evidence="2" key="1">
    <citation type="submission" date="2021-01" db="EMBL/GenBank/DDBJ databases">
        <title>Fulvivirga kasyanovii gen. nov., sp nov., a novel member of the phylum Bacteroidetes isolated from seawater in a mussel farm.</title>
        <authorList>
            <person name="Zhao L.-H."/>
            <person name="Wang Z.-J."/>
        </authorList>
    </citation>
    <scope>NUCLEOTIDE SEQUENCE</scope>
    <source>
        <strain evidence="2">2943</strain>
    </source>
</reference>
<dbReference type="SUPFAM" id="SSF48452">
    <property type="entry name" value="TPR-like"/>
    <property type="match status" value="1"/>
</dbReference>
<evidence type="ECO:0000256" key="1">
    <source>
        <dbReference type="SAM" id="SignalP"/>
    </source>
</evidence>
<keyword evidence="3" id="KW-1185">Reference proteome</keyword>
<organism evidence="2 3">
    <name type="scientific">Fulvivirga sediminis</name>
    <dbReference type="NCBI Taxonomy" id="2803949"/>
    <lineage>
        <taxon>Bacteria</taxon>
        <taxon>Pseudomonadati</taxon>
        <taxon>Bacteroidota</taxon>
        <taxon>Cytophagia</taxon>
        <taxon>Cytophagales</taxon>
        <taxon>Fulvivirgaceae</taxon>
        <taxon>Fulvivirga</taxon>
    </lineage>
</organism>
<keyword evidence="2" id="KW-0449">Lipoprotein</keyword>
<evidence type="ECO:0000313" key="2">
    <source>
        <dbReference type="EMBL" id="MBL3656049.1"/>
    </source>
</evidence>
<dbReference type="InterPro" id="IPR011990">
    <property type="entry name" value="TPR-like_helical_dom_sf"/>
</dbReference>
<dbReference type="EMBL" id="JAESIY010000004">
    <property type="protein sequence ID" value="MBL3656049.1"/>
    <property type="molecule type" value="Genomic_DNA"/>
</dbReference>
<dbReference type="Pfam" id="PF12771">
    <property type="entry name" value="SusD-like_2"/>
    <property type="match status" value="1"/>
</dbReference>
<keyword evidence="1" id="KW-0732">Signal</keyword>
<protein>
    <submittedName>
        <fullName evidence="2">SusD/RagB family nutrient-binding outer membrane lipoprotein</fullName>
    </submittedName>
</protein>
<dbReference type="AlphaFoldDB" id="A0A937JYV6"/>
<sequence>MKYIKYLFVCAAALIIVSCNDFLGDNENPNIPTEASPEVILPNALTSTAASTRYFSSTAGWVVGIFVNAGGYGGWGDVVYYNYTTGSHSGPWESVFDDLNNYQYIIEQTEADSTQAYANGIAKVMKVYNYQMLVDFYGDVPYTGALRGSDNLMPTYDPQEEVYQDLVLTLNEAIDQFQNSEYSNSPEKIDVIFKGDMKSWILFANTLKLRLLIRVSGTTLASFAKAQFAGMETIGFLDKDVVVNPGYGEVSGQQNPYWETYVQNASGTASGSGRSSIASKYAYTFYDGTKISDRYRGKVVYREFGETPIGQLGELNNNPTAPDSPNPVWLSNYKNHVGVLKGPNAGVALMLASESYFLQAEAYLKNFLPGDDEAAFNRAIKESFRYLYEDASGNIGANEDLDEKEEVVFNVDTDLAAYLQENDENRLVDYSAAATNEEKLEAIITQKYIALNFLMAQEAWSEFRRTGYPSVANGSTNPEATFASLLSTSPRADRLPIRFLYPASEFQLNSGNVPSGVSQFTTPIFFQGE</sequence>
<dbReference type="RefSeq" id="WP_202243814.1">
    <property type="nucleotide sequence ID" value="NZ_JAESIY010000004.1"/>
</dbReference>
<feature type="chain" id="PRO_5038003026" evidence="1">
    <location>
        <begin position="24"/>
        <end position="529"/>
    </location>
</feature>
<dbReference type="InterPro" id="IPR041662">
    <property type="entry name" value="SusD-like_2"/>
</dbReference>
<comment type="caution">
    <text evidence="2">The sequence shown here is derived from an EMBL/GenBank/DDBJ whole genome shotgun (WGS) entry which is preliminary data.</text>
</comment>
<name>A0A937JYV6_9BACT</name>
<dbReference type="Gene3D" id="1.25.40.390">
    <property type="match status" value="1"/>
</dbReference>
<gene>
    <name evidence="2" type="ORF">JL102_07910</name>
</gene>
<dbReference type="PROSITE" id="PS51257">
    <property type="entry name" value="PROKAR_LIPOPROTEIN"/>
    <property type="match status" value="1"/>
</dbReference>
<dbReference type="Proteomes" id="UP000659388">
    <property type="component" value="Unassembled WGS sequence"/>
</dbReference>
<evidence type="ECO:0000313" key="3">
    <source>
        <dbReference type="Proteomes" id="UP000659388"/>
    </source>
</evidence>
<accession>A0A937JYV6</accession>